<proteinExistence type="predicted"/>
<keyword evidence="3 9" id="KW-0863">Zinc-finger</keyword>
<dbReference type="Pfam" id="PF02892">
    <property type="entry name" value="zf-BED"/>
    <property type="match status" value="1"/>
</dbReference>
<keyword evidence="6" id="KW-0238">DNA-binding</keyword>
<dbReference type="GO" id="GO:0046983">
    <property type="term" value="F:protein dimerization activity"/>
    <property type="evidence" value="ECO:0007669"/>
    <property type="project" value="InterPro"/>
</dbReference>
<dbReference type="InterPro" id="IPR003656">
    <property type="entry name" value="Znf_BED"/>
</dbReference>
<evidence type="ECO:0000256" key="3">
    <source>
        <dbReference type="ARBA" id="ARBA00022771"/>
    </source>
</evidence>
<reference evidence="11 12" key="1">
    <citation type="submission" date="2023-01" db="EMBL/GenBank/DDBJ databases">
        <authorList>
            <person name="Whitehead M."/>
        </authorList>
    </citation>
    <scope>NUCLEOTIDE SEQUENCE [LARGE SCALE GENOMIC DNA]</scope>
</reference>
<gene>
    <name evidence="11" type="ORF">MEUPH1_LOCUS11620</name>
</gene>
<dbReference type="PROSITE" id="PS50808">
    <property type="entry name" value="ZF_BED"/>
    <property type="match status" value="1"/>
</dbReference>
<dbReference type="GO" id="GO:0003677">
    <property type="term" value="F:DNA binding"/>
    <property type="evidence" value="ECO:0007669"/>
    <property type="project" value="UniProtKB-KW"/>
</dbReference>
<dbReference type="InterPro" id="IPR008906">
    <property type="entry name" value="HATC_C_dom"/>
</dbReference>
<name>A0AAV0WJ67_9HEMI</name>
<dbReference type="GO" id="GO:0005634">
    <property type="term" value="C:nucleus"/>
    <property type="evidence" value="ECO:0007669"/>
    <property type="project" value="UniProtKB-SubCell"/>
</dbReference>
<evidence type="ECO:0000256" key="6">
    <source>
        <dbReference type="ARBA" id="ARBA00023125"/>
    </source>
</evidence>
<dbReference type="Proteomes" id="UP001160148">
    <property type="component" value="Unassembled WGS sequence"/>
</dbReference>
<evidence type="ECO:0000256" key="5">
    <source>
        <dbReference type="ARBA" id="ARBA00023015"/>
    </source>
</evidence>
<comment type="caution">
    <text evidence="11">The sequence shown here is derived from an EMBL/GenBank/DDBJ whole genome shotgun (WGS) entry which is preliminary data.</text>
</comment>
<evidence type="ECO:0000259" key="10">
    <source>
        <dbReference type="PROSITE" id="PS50808"/>
    </source>
</evidence>
<feature type="domain" description="BED-type" evidence="10">
    <location>
        <begin position="5"/>
        <end position="50"/>
    </location>
</feature>
<keyword evidence="8" id="KW-0539">Nucleus</keyword>
<dbReference type="AlphaFoldDB" id="A0AAV0WJ67"/>
<dbReference type="SMART" id="SM00614">
    <property type="entry name" value="ZnF_BED"/>
    <property type="match status" value="1"/>
</dbReference>
<organism evidence="11 12">
    <name type="scientific">Macrosiphum euphorbiae</name>
    <name type="common">potato aphid</name>
    <dbReference type="NCBI Taxonomy" id="13131"/>
    <lineage>
        <taxon>Eukaryota</taxon>
        <taxon>Metazoa</taxon>
        <taxon>Ecdysozoa</taxon>
        <taxon>Arthropoda</taxon>
        <taxon>Hexapoda</taxon>
        <taxon>Insecta</taxon>
        <taxon>Pterygota</taxon>
        <taxon>Neoptera</taxon>
        <taxon>Paraneoptera</taxon>
        <taxon>Hemiptera</taxon>
        <taxon>Sternorrhyncha</taxon>
        <taxon>Aphidomorpha</taxon>
        <taxon>Aphidoidea</taxon>
        <taxon>Aphididae</taxon>
        <taxon>Macrosiphini</taxon>
        <taxon>Macrosiphum</taxon>
    </lineage>
</organism>
<evidence type="ECO:0000313" key="11">
    <source>
        <dbReference type="EMBL" id="CAI6355808.1"/>
    </source>
</evidence>
<comment type="subcellular location">
    <subcellularLocation>
        <location evidence="1">Nucleus</location>
    </subcellularLocation>
</comment>
<dbReference type="GO" id="GO:0008270">
    <property type="term" value="F:zinc ion binding"/>
    <property type="evidence" value="ECO:0007669"/>
    <property type="project" value="UniProtKB-KW"/>
</dbReference>
<dbReference type="InterPro" id="IPR012337">
    <property type="entry name" value="RNaseH-like_sf"/>
</dbReference>
<evidence type="ECO:0000256" key="8">
    <source>
        <dbReference type="ARBA" id="ARBA00023242"/>
    </source>
</evidence>
<accession>A0AAV0WJ67</accession>
<dbReference type="GO" id="GO:0009791">
    <property type="term" value="P:post-embryonic development"/>
    <property type="evidence" value="ECO:0007669"/>
    <property type="project" value="UniProtKB-ARBA"/>
</dbReference>
<evidence type="ECO:0000256" key="7">
    <source>
        <dbReference type="ARBA" id="ARBA00023163"/>
    </source>
</evidence>
<keyword evidence="7" id="KW-0804">Transcription</keyword>
<keyword evidence="4" id="KW-0862">Zinc</keyword>
<keyword evidence="12" id="KW-1185">Reference proteome</keyword>
<dbReference type="EMBL" id="CARXXK010000002">
    <property type="protein sequence ID" value="CAI6355808.1"/>
    <property type="molecule type" value="Genomic_DNA"/>
</dbReference>
<dbReference type="SUPFAM" id="SSF57667">
    <property type="entry name" value="beta-beta-alpha zinc fingers"/>
    <property type="match status" value="1"/>
</dbReference>
<dbReference type="PANTHER" id="PTHR46481">
    <property type="entry name" value="ZINC FINGER BED DOMAIN-CONTAINING PROTEIN 4"/>
    <property type="match status" value="1"/>
</dbReference>
<dbReference type="InterPro" id="IPR036236">
    <property type="entry name" value="Znf_C2H2_sf"/>
</dbReference>
<evidence type="ECO:0000313" key="12">
    <source>
        <dbReference type="Proteomes" id="UP001160148"/>
    </source>
</evidence>
<dbReference type="SUPFAM" id="SSF140996">
    <property type="entry name" value="Hermes dimerisation domain"/>
    <property type="match status" value="1"/>
</dbReference>
<dbReference type="InterPro" id="IPR052035">
    <property type="entry name" value="ZnF_BED_domain_contain"/>
</dbReference>
<protein>
    <recommendedName>
        <fullName evidence="10">BED-type domain-containing protein</fullName>
    </recommendedName>
</protein>
<evidence type="ECO:0000256" key="4">
    <source>
        <dbReference type="ARBA" id="ARBA00022833"/>
    </source>
</evidence>
<keyword evidence="5" id="KW-0805">Transcription regulation</keyword>
<sequence length="469" mass="53521">MSNRSKYSVVWDYFIRLDDNQAKCGKCQTILKVNRSSSTNLIRHMRTRHPTIDLAPRRRAVCVPDELVANPDDRVPDPSPSIIQASTSALPVPPAPPVRPQQLAISNYFSWPVSATKRQLLDEQLIKVIVKEYQPFSLVEDVEFRKFVNVLNPSYALPSRKTVSSLLTIKYNQIYDEIKANLNRNVEFVSLTTDTWTSLKNESYMAFSEKHTSENLKSSLLEITENWGIRKKIVACTSDNAANISLASCDILERFKEITTDLSSEKSVPISKVILYSQALITYSTQLPTKDLTPQYESNPLLSEATFLDHRFKKYGFQNEQSFKKVKEIIVNKGKLIVTKLRSAIDQNVSVPAVLNNIGKENSIWQEFDAGVENVVQSLNPTATIIVEVDKYPQEPPIPRTQDPLKWWNNNRQIYPTLFIMMKKRLCIQATSVPSERVFSKSGQIVSTKRSRLLSKKVEQIVFLNYNLK</sequence>
<evidence type="ECO:0000256" key="2">
    <source>
        <dbReference type="ARBA" id="ARBA00022723"/>
    </source>
</evidence>
<dbReference type="SUPFAM" id="SSF53098">
    <property type="entry name" value="Ribonuclease H-like"/>
    <property type="match status" value="1"/>
</dbReference>
<evidence type="ECO:0000256" key="9">
    <source>
        <dbReference type="PROSITE-ProRule" id="PRU00027"/>
    </source>
</evidence>
<evidence type="ECO:0000256" key="1">
    <source>
        <dbReference type="ARBA" id="ARBA00004123"/>
    </source>
</evidence>
<dbReference type="Pfam" id="PF05699">
    <property type="entry name" value="Dimer_Tnp_hAT"/>
    <property type="match status" value="1"/>
</dbReference>
<keyword evidence="2" id="KW-0479">Metal-binding</keyword>
<dbReference type="PANTHER" id="PTHR46481:SF10">
    <property type="entry name" value="ZINC FINGER BED DOMAIN-CONTAINING PROTEIN 39"/>
    <property type="match status" value="1"/>
</dbReference>